<evidence type="ECO:0000313" key="1">
    <source>
        <dbReference type="EMBL" id="KAI5435558.1"/>
    </source>
</evidence>
<comment type="caution">
    <text evidence="1">The sequence shown here is derived from an EMBL/GenBank/DDBJ whole genome shotgun (WGS) entry which is preliminary data.</text>
</comment>
<proteinExistence type="predicted"/>
<dbReference type="AlphaFoldDB" id="A0A9D4YCC4"/>
<accession>A0A9D4YCC4</accession>
<reference evidence="1 2" key="1">
    <citation type="journal article" date="2022" name="Nat. Genet.">
        <title>Improved pea reference genome and pan-genome highlight genomic features and evolutionary characteristics.</title>
        <authorList>
            <person name="Yang T."/>
            <person name="Liu R."/>
            <person name="Luo Y."/>
            <person name="Hu S."/>
            <person name="Wang D."/>
            <person name="Wang C."/>
            <person name="Pandey M.K."/>
            <person name="Ge S."/>
            <person name="Xu Q."/>
            <person name="Li N."/>
            <person name="Li G."/>
            <person name="Huang Y."/>
            <person name="Saxena R.K."/>
            <person name="Ji Y."/>
            <person name="Li M."/>
            <person name="Yan X."/>
            <person name="He Y."/>
            <person name="Liu Y."/>
            <person name="Wang X."/>
            <person name="Xiang C."/>
            <person name="Varshney R.K."/>
            <person name="Ding H."/>
            <person name="Gao S."/>
            <person name="Zong X."/>
        </authorList>
    </citation>
    <scope>NUCLEOTIDE SEQUENCE [LARGE SCALE GENOMIC DNA]</scope>
    <source>
        <strain evidence="1 2">cv. Zhongwan 6</strain>
    </source>
</reference>
<gene>
    <name evidence="1" type="ORF">KIW84_022104</name>
</gene>
<dbReference type="EMBL" id="JAMSHJ010000002">
    <property type="protein sequence ID" value="KAI5435558.1"/>
    <property type="molecule type" value="Genomic_DNA"/>
</dbReference>
<name>A0A9D4YCC4_PEA</name>
<sequence length="162" mass="18198">MLISNGVLQVSRKKKNDEVFVIVPIFNKPKAFEIFCPPKESMPPADSAKCLNIKMPAPFPYKYDKAVPWGYEPTNIVNEVQKPLVNNRTVTNIADASGLTRSGKVFTPANLRDSKPVVEKDDIGKAPLVIPESRRIQIVGIRFSMATRQGWYYLSQYSLKAI</sequence>
<organism evidence="1 2">
    <name type="scientific">Pisum sativum</name>
    <name type="common">Garden pea</name>
    <name type="synonym">Lathyrus oleraceus</name>
    <dbReference type="NCBI Taxonomy" id="3888"/>
    <lineage>
        <taxon>Eukaryota</taxon>
        <taxon>Viridiplantae</taxon>
        <taxon>Streptophyta</taxon>
        <taxon>Embryophyta</taxon>
        <taxon>Tracheophyta</taxon>
        <taxon>Spermatophyta</taxon>
        <taxon>Magnoliopsida</taxon>
        <taxon>eudicotyledons</taxon>
        <taxon>Gunneridae</taxon>
        <taxon>Pentapetalae</taxon>
        <taxon>rosids</taxon>
        <taxon>fabids</taxon>
        <taxon>Fabales</taxon>
        <taxon>Fabaceae</taxon>
        <taxon>Papilionoideae</taxon>
        <taxon>50 kb inversion clade</taxon>
        <taxon>NPAAA clade</taxon>
        <taxon>Hologalegina</taxon>
        <taxon>IRL clade</taxon>
        <taxon>Fabeae</taxon>
        <taxon>Lathyrus</taxon>
    </lineage>
</organism>
<evidence type="ECO:0000313" key="2">
    <source>
        <dbReference type="Proteomes" id="UP001058974"/>
    </source>
</evidence>
<keyword evidence="2" id="KW-1185">Reference proteome</keyword>
<dbReference type="Proteomes" id="UP001058974">
    <property type="component" value="Chromosome 2"/>
</dbReference>
<protein>
    <submittedName>
        <fullName evidence="1">Uncharacterized protein</fullName>
    </submittedName>
</protein>
<dbReference type="Gramene" id="Psat02G0210400-T1">
    <property type="protein sequence ID" value="KAI5435558.1"/>
    <property type="gene ID" value="KIW84_022104"/>
</dbReference>